<feature type="transmembrane region" description="Helical" evidence="6">
    <location>
        <begin position="48"/>
        <end position="68"/>
    </location>
</feature>
<evidence type="ECO:0000256" key="3">
    <source>
        <dbReference type="ARBA" id="ARBA00022692"/>
    </source>
</evidence>
<feature type="transmembrane region" description="Helical" evidence="6">
    <location>
        <begin position="230"/>
        <end position="247"/>
    </location>
</feature>
<feature type="transmembrane region" description="Helical" evidence="6">
    <location>
        <begin position="12"/>
        <end position="36"/>
    </location>
</feature>
<keyword evidence="4 6" id="KW-1133">Transmembrane helix</keyword>
<evidence type="ECO:0000256" key="1">
    <source>
        <dbReference type="ARBA" id="ARBA00004651"/>
    </source>
</evidence>
<feature type="transmembrane region" description="Helical" evidence="6">
    <location>
        <begin position="146"/>
        <end position="169"/>
    </location>
</feature>
<evidence type="ECO:0000256" key="6">
    <source>
        <dbReference type="SAM" id="Phobius"/>
    </source>
</evidence>
<dbReference type="AlphaFoldDB" id="A0A134AYY7"/>
<dbReference type="Pfam" id="PF01943">
    <property type="entry name" value="Polysacc_synt"/>
    <property type="match status" value="1"/>
</dbReference>
<dbReference type="EMBL" id="LSDK01000152">
    <property type="protein sequence ID" value="KXB72886.1"/>
    <property type="molecule type" value="Genomic_DNA"/>
</dbReference>
<keyword evidence="3 6" id="KW-0812">Transmembrane</keyword>
<accession>A0A134AYY7</accession>
<keyword evidence="2" id="KW-1003">Cell membrane</keyword>
<feature type="transmembrane region" description="Helical" evidence="6">
    <location>
        <begin position="118"/>
        <end position="139"/>
    </location>
</feature>
<keyword evidence="5 6" id="KW-0472">Membrane</keyword>
<evidence type="ECO:0000256" key="4">
    <source>
        <dbReference type="ARBA" id="ARBA00022989"/>
    </source>
</evidence>
<feature type="transmembrane region" description="Helical" evidence="6">
    <location>
        <begin position="401"/>
        <end position="424"/>
    </location>
</feature>
<feature type="transmembrane region" description="Helical" evidence="6">
    <location>
        <begin position="461"/>
        <end position="481"/>
    </location>
</feature>
<proteinExistence type="predicted"/>
<feature type="transmembrane region" description="Helical" evidence="6">
    <location>
        <begin position="189"/>
        <end position="209"/>
    </location>
</feature>
<dbReference type="STRING" id="322095.HMPREF3185_02201"/>
<keyword evidence="8" id="KW-1185">Reference proteome</keyword>
<name>A0A134AYY7_9PORP</name>
<evidence type="ECO:0000313" key="8">
    <source>
        <dbReference type="Proteomes" id="UP000070224"/>
    </source>
</evidence>
<dbReference type="PATRIC" id="fig|322095.3.peg.2180"/>
<protein>
    <submittedName>
        <fullName evidence="7">Polysaccharide biosynthesis protein</fullName>
    </submittedName>
</protein>
<dbReference type="InterPro" id="IPR050833">
    <property type="entry name" value="Poly_Biosynth_Transport"/>
</dbReference>
<feature type="transmembrane region" description="Helical" evidence="6">
    <location>
        <begin position="348"/>
        <end position="365"/>
    </location>
</feature>
<dbReference type="RefSeq" id="WP_082713230.1">
    <property type="nucleotide sequence ID" value="NZ_KQ960466.1"/>
</dbReference>
<feature type="transmembrane region" description="Helical" evidence="6">
    <location>
        <begin position="377"/>
        <end position="395"/>
    </location>
</feature>
<evidence type="ECO:0000313" key="7">
    <source>
        <dbReference type="EMBL" id="KXB72886.1"/>
    </source>
</evidence>
<comment type="subcellular location">
    <subcellularLocation>
        <location evidence="1">Cell membrane</location>
        <topology evidence="1">Multi-pass membrane protein</topology>
    </subcellularLocation>
</comment>
<feature type="transmembrane region" description="Helical" evidence="6">
    <location>
        <begin position="80"/>
        <end position="103"/>
    </location>
</feature>
<organism evidence="7 8">
    <name type="scientific">Porphyromonas somerae</name>
    <dbReference type="NCBI Taxonomy" id="322095"/>
    <lineage>
        <taxon>Bacteria</taxon>
        <taxon>Pseudomonadati</taxon>
        <taxon>Bacteroidota</taxon>
        <taxon>Bacteroidia</taxon>
        <taxon>Bacteroidales</taxon>
        <taxon>Porphyromonadaceae</taxon>
        <taxon>Porphyromonas</taxon>
    </lineage>
</organism>
<dbReference type="OrthoDB" id="9814608at2"/>
<feature type="transmembrane region" description="Helical" evidence="6">
    <location>
        <begin position="267"/>
        <end position="290"/>
    </location>
</feature>
<dbReference type="GO" id="GO:0005886">
    <property type="term" value="C:plasma membrane"/>
    <property type="evidence" value="ECO:0007669"/>
    <property type="project" value="UniProtKB-SubCell"/>
</dbReference>
<dbReference type="PANTHER" id="PTHR30250:SF11">
    <property type="entry name" value="O-ANTIGEN TRANSPORTER-RELATED"/>
    <property type="match status" value="1"/>
</dbReference>
<sequence>MSSTLTSLIKDTAVYGLSSMFGRFLNWLLTFVYVRILITEEFGQMTNLYAWTAILMIILTYGMETAFFRFANKHEQPADVYSTTLWSLGVTSTLFVLLGWLFLDPLATVLHVAEHKDLLSYLLIIVASDAFMAIPLGYLRYEQRPWWFMTVRMSFVGATILLTLFTFYGVPALSEYIPILGELHPREHALQYIFGINLVSNGLQFLLLLPTLRKATGRFDSKLLRSMLRYALPMLLLGLAGNFNNQADKILFPLLFEDSHYANAQLGIYGACYKLAVVMVLFTQAFRYAYDPFIFAEKKKGEDAARRAYSSSMTYYVLFTLFIFLAVMSYIDILKLLIAPAYYPGLSVVPWIMAGQLMFGVYFNLSLWYKVTDRTHWGAILSIVGCALTVLLIVLLAPRYGFMACAWASVVANGGVMLFSYALGQHYYPVDYDLPRLGLYTLLTGILYAAEWAIAQALPDAPILRMAVNTLLLLIFIGIVYRYEVPKGALVALRKKLLKR</sequence>
<gene>
    <name evidence="7" type="ORF">HMPREF3185_02201</name>
</gene>
<dbReference type="InterPro" id="IPR002797">
    <property type="entry name" value="Polysacc_synth"/>
</dbReference>
<evidence type="ECO:0000256" key="2">
    <source>
        <dbReference type="ARBA" id="ARBA00022475"/>
    </source>
</evidence>
<reference evidence="8" key="1">
    <citation type="submission" date="2016-01" db="EMBL/GenBank/DDBJ databases">
        <authorList>
            <person name="Mitreva M."/>
            <person name="Pepin K.H."/>
            <person name="Mihindukulasuriya K.A."/>
            <person name="Fulton R."/>
            <person name="Fronick C."/>
            <person name="O'Laughlin M."/>
            <person name="Miner T."/>
            <person name="Herter B."/>
            <person name="Rosa B.A."/>
            <person name="Cordes M."/>
            <person name="Tomlinson C."/>
            <person name="Wollam A."/>
            <person name="Palsikar V.B."/>
            <person name="Mardis E.R."/>
            <person name="Wilson R.K."/>
        </authorList>
    </citation>
    <scope>NUCLEOTIDE SEQUENCE [LARGE SCALE GENOMIC DNA]</scope>
    <source>
        <strain evidence="8">KA00683</strain>
    </source>
</reference>
<dbReference type="PANTHER" id="PTHR30250">
    <property type="entry name" value="PST FAMILY PREDICTED COLANIC ACID TRANSPORTER"/>
    <property type="match status" value="1"/>
</dbReference>
<feature type="transmembrane region" description="Helical" evidence="6">
    <location>
        <begin position="315"/>
        <end position="342"/>
    </location>
</feature>
<feature type="transmembrane region" description="Helical" evidence="6">
    <location>
        <begin position="436"/>
        <end position="455"/>
    </location>
</feature>
<evidence type="ECO:0000256" key="5">
    <source>
        <dbReference type="ARBA" id="ARBA00023136"/>
    </source>
</evidence>
<comment type="caution">
    <text evidence="7">The sequence shown here is derived from an EMBL/GenBank/DDBJ whole genome shotgun (WGS) entry which is preliminary data.</text>
</comment>
<dbReference type="Proteomes" id="UP000070224">
    <property type="component" value="Unassembled WGS sequence"/>
</dbReference>